<keyword evidence="2" id="KW-1185">Reference proteome</keyword>
<name>A0A3N0AZW0_9ACTN</name>
<reference evidence="2" key="1">
    <citation type="submission" date="2018-05" db="EMBL/GenBank/DDBJ databases">
        <title>Genome Sequencing of selected type strains of the family Eggerthellaceae.</title>
        <authorList>
            <person name="Danylec N."/>
            <person name="Stoll D.A."/>
            <person name="Doetsch A."/>
            <person name="Huch M."/>
        </authorList>
    </citation>
    <scope>NUCLEOTIDE SEQUENCE [LARGE SCALE GENOMIC DNA]</scope>
    <source>
        <strain evidence="2">DSM 16106</strain>
    </source>
</reference>
<gene>
    <name evidence="1" type="ORF">DMP08_10295</name>
</gene>
<evidence type="ECO:0000313" key="1">
    <source>
        <dbReference type="EMBL" id="RNL40412.1"/>
    </source>
</evidence>
<accession>A0A3N0AZW0</accession>
<sequence length="89" mass="10101">MDALASKFELSEKETCVMFAMTQYELFGMFGAADLDDLSRGVELGKQMPRKYVSRLEALSLVAKMPRRPLQFSLPNDVEGFLGMRDFAR</sequence>
<dbReference type="Proteomes" id="UP000278632">
    <property type="component" value="Unassembled WGS sequence"/>
</dbReference>
<dbReference type="EMBL" id="QICD01000027">
    <property type="protein sequence ID" value="RNL40412.1"/>
    <property type="molecule type" value="Genomic_DNA"/>
</dbReference>
<comment type="caution">
    <text evidence="1">The sequence shown here is derived from an EMBL/GenBank/DDBJ whole genome shotgun (WGS) entry which is preliminary data.</text>
</comment>
<dbReference type="AlphaFoldDB" id="A0A3N0AZW0"/>
<proteinExistence type="predicted"/>
<organism evidence="1 2">
    <name type="scientific">Paraeggerthella hongkongensis</name>
    <dbReference type="NCBI Taxonomy" id="230658"/>
    <lineage>
        <taxon>Bacteria</taxon>
        <taxon>Bacillati</taxon>
        <taxon>Actinomycetota</taxon>
        <taxon>Coriobacteriia</taxon>
        <taxon>Eggerthellales</taxon>
        <taxon>Eggerthellaceae</taxon>
        <taxon>Paraeggerthella</taxon>
    </lineage>
</organism>
<evidence type="ECO:0000313" key="2">
    <source>
        <dbReference type="Proteomes" id="UP000278632"/>
    </source>
</evidence>
<protein>
    <submittedName>
        <fullName evidence="1">Uncharacterized protein</fullName>
    </submittedName>
</protein>